<dbReference type="AlphaFoldDB" id="A0A317CDQ0"/>
<dbReference type="Proteomes" id="UP000245539">
    <property type="component" value="Unassembled WGS sequence"/>
</dbReference>
<evidence type="ECO:0000256" key="4">
    <source>
        <dbReference type="ARBA" id="ARBA00022898"/>
    </source>
</evidence>
<dbReference type="PANTHER" id="PTHR43807:SF20">
    <property type="entry name" value="FI04487P"/>
    <property type="match status" value="1"/>
</dbReference>
<dbReference type="PANTHER" id="PTHR43807">
    <property type="entry name" value="FI04487P"/>
    <property type="match status" value="1"/>
</dbReference>
<protein>
    <submittedName>
        <fullName evidence="5">Uncharacterized protein</fullName>
    </submittedName>
</protein>
<evidence type="ECO:0000256" key="3">
    <source>
        <dbReference type="ARBA" id="ARBA00022679"/>
    </source>
</evidence>
<dbReference type="OrthoDB" id="9803354at2"/>
<evidence type="ECO:0000313" key="5">
    <source>
        <dbReference type="EMBL" id="PWQ96656.1"/>
    </source>
</evidence>
<dbReference type="InterPro" id="IPR051326">
    <property type="entry name" value="Kynurenine-oxoglutarate_AT"/>
</dbReference>
<reference evidence="5 6" key="1">
    <citation type="submission" date="2018-05" db="EMBL/GenBank/DDBJ databases">
        <title>Leucothrix arctica sp. nov., isolated from Arctic seawater.</title>
        <authorList>
            <person name="Choi A."/>
            <person name="Baek K."/>
        </authorList>
    </citation>
    <scope>NUCLEOTIDE SEQUENCE [LARGE SCALE GENOMIC DNA]</scope>
    <source>
        <strain evidence="5 6">JCM 18388</strain>
    </source>
</reference>
<dbReference type="GO" id="GO:0016212">
    <property type="term" value="F:kynurenine-oxoglutarate transaminase activity"/>
    <property type="evidence" value="ECO:0007669"/>
    <property type="project" value="TreeGrafter"/>
</dbReference>
<gene>
    <name evidence="5" type="ORF">DKW60_12805</name>
</gene>
<keyword evidence="2" id="KW-0032">Aminotransferase</keyword>
<keyword evidence="4" id="KW-0663">Pyridoxal phosphate</keyword>
<organism evidence="5 6">
    <name type="scientific">Leucothrix pacifica</name>
    <dbReference type="NCBI Taxonomy" id="1247513"/>
    <lineage>
        <taxon>Bacteria</taxon>
        <taxon>Pseudomonadati</taxon>
        <taxon>Pseudomonadota</taxon>
        <taxon>Gammaproteobacteria</taxon>
        <taxon>Thiotrichales</taxon>
        <taxon>Thiotrichaceae</taxon>
        <taxon>Leucothrix</taxon>
    </lineage>
</organism>
<accession>A0A317CDQ0</accession>
<evidence type="ECO:0000256" key="1">
    <source>
        <dbReference type="ARBA" id="ARBA00001933"/>
    </source>
</evidence>
<keyword evidence="3" id="KW-0808">Transferase</keyword>
<dbReference type="GO" id="GO:0005737">
    <property type="term" value="C:cytoplasm"/>
    <property type="evidence" value="ECO:0007669"/>
    <property type="project" value="TreeGrafter"/>
</dbReference>
<evidence type="ECO:0000256" key="2">
    <source>
        <dbReference type="ARBA" id="ARBA00022576"/>
    </source>
</evidence>
<proteinExistence type="predicted"/>
<name>A0A317CDQ0_9GAMM</name>
<dbReference type="EMBL" id="QGKM01000036">
    <property type="protein sequence ID" value="PWQ96656.1"/>
    <property type="molecule type" value="Genomic_DNA"/>
</dbReference>
<evidence type="ECO:0000313" key="6">
    <source>
        <dbReference type="Proteomes" id="UP000245539"/>
    </source>
</evidence>
<sequence>MIVLSVTRFKVLPCAGTYFQLLDYSDISDLQDVALARQLTIEKGIASIPISVFYENPLQEQRILRFCFAKNDETLDQATALLSAI</sequence>
<dbReference type="InterPro" id="IPR015424">
    <property type="entry name" value="PyrdxlP-dep_Trfase"/>
</dbReference>
<keyword evidence="6" id="KW-1185">Reference proteome</keyword>
<comment type="caution">
    <text evidence="5">The sequence shown here is derived from an EMBL/GenBank/DDBJ whole genome shotgun (WGS) entry which is preliminary data.</text>
</comment>
<dbReference type="SUPFAM" id="SSF53383">
    <property type="entry name" value="PLP-dependent transferases"/>
    <property type="match status" value="1"/>
</dbReference>
<dbReference type="RefSeq" id="WP_109838046.1">
    <property type="nucleotide sequence ID" value="NZ_QGKM01000036.1"/>
</dbReference>
<comment type="cofactor">
    <cofactor evidence="1">
        <name>pyridoxal 5'-phosphate</name>
        <dbReference type="ChEBI" id="CHEBI:597326"/>
    </cofactor>
</comment>
<dbReference type="InterPro" id="IPR015422">
    <property type="entry name" value="PyrdxlP-dep_Trfase_small"/>
</dbReference>
<dbReference type="Gene3D" id="3.90.1150.10">
    <property type="entry name" value="Aspartate Aminotransferase, domain 1"/>
    <property type="match status" value="1"/>
</dbReference>